<gene>
    <name evidence="2" type="ORF">BAY60_28890</name>
</gene>
<proteinExistence type="predicted"/>
<feature type="domain" description="Acetolactate synthase small subunit C-terminal" evidence="1">
    <location>
        <begin position="43"/>
        <end position="105"/>
    </location>
</feature>
<dbReference type="EMBL" id="MASW01000007">
    <property type="protein sequence ID" value="PXY18868.1"/>
    <property type="molecule type" value="Genomic_DNA"/>
</dbReference>
<dbReference type="InterPro" id="IPR027271">
    <property type="entry name" value="Acetolactate_synth/TF_NikR_C"/>
</dbReference>
<dbReference type="AlphaFoldDB" id="A0A2V4AFZ2"/>
<comment type="caution">
    <text evidence="2">The sequence shown here is derived from an EMBL/GenBank/DDBJ whole genome shotgun (WGS) entry which is preliminary data.</text>
</comment>
<dbReference type="InterPro" id="IPR019455">
    <property type="entry name" value="Acetolactate_synth_ssu_C"/>
</dbReference>
<dbReference type="Gene3D" id="3.30.70.1150">
    <property type="entry name" value="ACT-like. Chain A, domain 2"/>
    <property type="match status" value="1"/>
</dbReference>
<keyword evidence="3" id="KW-1185">Reference proteome</keyword>
<dbReference type="InterPro" id="IPR045865">
    <property type="entry name" value="ACT-like_dom_sf"/>
</dbReference>
<dbReference type="Pfam" id="PF10369">
    <property type="entry name" value="ALS_ss_C"/>
    <property type="match status" value="1"/>
</dbReference>
<evidence type="ECO:0000313" key="2">
    <source>
        <dbReference type="EMBL" id="PXY18868.1"/>
    </source>
</evidence>
<sequence>MRRVTVELAADDHETRRAVKYLVRTPDVIKVVHLSHEESRSRRAVLVSIDVPATRLPEVVATAHSTSAGIIDVSQSQCTLFLAADPRRIDDLLAALGGFTTRDLVLSAPLRTRTLVRRHRPEPGRS</sequence>
<organism evidence="2 3">
    <name type="scientific">Prauserella muralis</name>
    <dbReference type="NCBI Taxonomy" id="588067"/>
    <lineage>
        <taxon>Bacteria</taxon>
        <taxon>Bacillati</taxon>
        <taxon>Actinomycetota</taxon>
        <taxon>Actinomycetes</taxon>
        <taxon>Pseudonocardiales</taxon>
        <taxon>Pseudonocardiaceae</taxon>
        <taxon>Prauserella</taxon>
    </lineage>
</organism>
<accession>A0A2V4AFZ2</accession>
<evidence type="ECO:0000313" key="3">
    <source>
        <dbReference type="Proteomes" id="UP000249915"/>
    </source>
</evidence>
<dbReference type="SUPFAM" id="SSF55021">
    <property type="entry name" value="ACT-like"/>
    <property type="match status" value="1"/>
</dbReference>
<dbReference type="Proteomes" id="UP000249915">
    <property type="component" value="Unassembled WGS sequence"/>
</dbReference>
<reference evidence="2 3" key="1">
    <citation type="submission" date="2016-07" db="EMBL/GenBank/DDBJ databases">
        <title>Draft genome sequence of Prauserella muralis DSM 45305, isolated from a mould-covered wall in an indoor environment.</title>
        <authorList>
            <person name="Ruckert C."/>
            <person name="Albersmeier A."/>
            <person name="Jiang C.-L."/>
            <person name="Jiang Y."/>
            <person name="Kalinowski J."/>
            <person name="Schneider O."/>
            <person name="Winkler A."/>
            <person name="Zotchev S.B."/>
        </authorList>
    </citation>
    <scope>NUCLEOTIDE SEQUENCE [LARGE SCALE GENOMIC DNA]</scope>
    <source>
        <strain evidence="2 3">DSM 45305</strain>
    </source>
</reference>
<name>A0A2V4AFZ2_9PSEU</name>
<evidence type="ECO:0000259" key="1">
    <source>
        <dbReference type="Pfam" id="PF10369"/>
    </source>
</evidence>
<protein>
    <recommendedName>
        <fullName evidence="1">Acetolactate synthase small subunit C-terminal domain-containing protein</fullName>
    </recommendedName>
</protein>